<feature type="transmembrane region" description="Helical" evidence="1">
    <location>
        <begin position="403"/>
        <end position="420"/>
    </location>
</feature>
<accession>A0ABT2SJV2</accession>
<feature type="transmembrane region" description="Helical" evidence="1">
    <location>
        <begin position="156"/>
        <end position="176"/>
    </location>
</feature>
<gene>
    <name evidence="2" type="ORF">OCV47_05280</name>
</gene>
<feature type="transmembrane region" description="Helical" evidence="1">
    <location>
        <begin position="229"/>
        <end position="249"/>
    </location>
</feature>
<keyword evidence="1" id="KW-1133">Transmembrane helix</keyword>
<feature type="transmembrane region" description="Helical" evidence="1">
    <location>
        <begin position="432"/>
        <end position="449"/>
    </location>
</feature>
<dbReference type="PROSITE" id="PS51257">
    <property type="entry name" value="PROKAR_LIPOPROTEIN"/>
    <property type="match status" value="1"/>
</dbReference>
<evidence type="ECO:0000313" key="3">
    <source>
        <dbReference type="Proteomes" id="UP001652338"/>
    </source>
</evidence>
<organism evidence="2 3">
    <name type="scientific">Muricoprocola aceti</name>
    <dbReference type="NCBI Taxonomy" id="2981772"/>
    <lineage>
        <taxon>Bacteria</taxon>
        <taxon>Bacillati</taxon>
        <taxon>Bacillota</taxon>
        <taxon>Clostridia</taxon>
        <taxon>Lachnospirales</taxon>
        <taxon>Lachnospiraceae</taxon>
        <taxon>Muricoprocola</taxon>
    </lineage>
</organism>
<feature type="transmembrane region" description="Helical" evidence="1">
    <location>
        <begin position="315"/>
        <end position="332"/>
    </location>
</feature>
<proteinExistence type="predicted"/>
<keyword evidence="1" id="KW-0472">Membrane</keyword>
<evidence type="ECO:0000313" key="2">
    <source>
        <dbReference type="EMBL" id="MCU6724767.1"/>
    </source>
</evidence>
<dbReference type="Pfam" id="PF09586">
    <property type="entry name" value="YfhO"/>
    <property type="match status" value="1"/>
</dbReference>
<feature type="transmembrane region" description="Helical" evidence="1">
    <location>
        <begin position="372"/>
        <end position="391"/>
    </location>
</feature>
<sequence>MKNERINRNTILLMWFLVGLGCLYIFHMYVIGNYTIAFYDVGTDGKDQYIMWYNGIVNSLRDGNFSPWDFRNGFGMNTMGHHLTEPFLIPIYILGVIFGPEHITWYMVWMEIFRIFVAATLCYWYLSEFDFSEKSKLIATVIYAFNSYMMVWGQHYALGSSVVYFPAILIFAERVVKKKKFSIGLCLISCLAMLSSFYQGYMCMFGGGAYICIRILMQEKETIRERGKAFFAGAGAMILGVLMSAWRFFPSAAAQVGSSERMAAKQSLVERLFHIRLWSTGINKSVIYRLFSSCIQGNGNETYVGSRNFYEDPELFFSTLFVILLIQYLVCIPKQKGSRRSKCMQYLCVILCTASVVITNVTTLFNGLYGPFFRHTFVLMPVFAVMICLVLDRILKEKQLNMPALIISVLMITAVYMKAYRILPEQQFKDNAMILWLTGLGMAALLWMYCKNKFLDGRTCYTLLLLIVTINIVSDSYLCYNDRVALPKNHPEYFSETYHSDVNAALDWLEANDDTFYRVEKDYFTASSCFDSLAQDYRGISAYNSNQNADIKEFVAQIWPQLNHERDVNHIQFMNALWDSTFAGLTDVKYILSKSGDMDVDGYELIHQEGAVYIYQNSRTQSLGKFFTQTMTQEQYEANQDNLNTRALLTDTLILEDENEKTLTDSEIKAYEKKEISGILTDDSRKVYETDAQDDTKTVPFVVELNLDTQKRAAYESAILEFTMLAEKRTVVTVQINDGYSHDYVHNWETERKMHIELPEDAQKVTLTVENPTGYIQISDVQVYGTEKEPAFSDQAEITVEAPKKDSLLNGHIRAKEDGYVMLAVPNENGWSVTLNGEKQELSNGDYGFISFPVAAGEYNMTVKFTAPLLRLGGVVSVISTLVFISVVIMIKKRENIRRKK</sequence>
<protein>
    <submittedName>
        <fullName evidence="2">YfhO family protein</fullName>
    </submittedName>
</protein>
<name>A0ABT2SJV2_9FIRM</name>
<keyword evidence="1" id="KW-0812">Transmembrane</keyword>
<dbReference type="PANTHER" id="PTHR38454">
    <property type="entry name" value="INTEGRAL MEMBRANE PROTEIN-RELATED"/>
    <property type="match status" value="1"/>
</dbReference>
<dbReference type="Proteomes" id="UP001652338">
    <property type="component" value="Unassembled WGS sequence"/>
</dbReference>
<dbReference type="EMBL" id="JAOQKE010000004">
    <property type="protein sequence ID" value="MCU6724767.1"/>
    <property type="molecule type" value="Genomic_DNA"/>
</dbReference>
<reference evidence="2 3" key="1">
    <citation type="journal article" date="2021" name="ISME Commun">
        <title>Automated analysis of genomic sequences facilitates high-throughput and comprehensive description of bacteria.</title>
        <authorList>
            <person name="Hitch T.C.A."/>
        </authorList>
    </citation>
    <scope>NUCLEOTIDE SEQUENCE [LARGE SCALE GENOMIC DNA]</scope>
    <source>
        <strain evidence="2 3">Sanger_29</strain>
    </source>
</reference>
<feature type="transmembrane region" description="Helical" evidence="1">
    <location>
        <begin position="869"/>
        <end position="891"/>
    </location>
</feature>
<dbReference type="PANTHER" id="PTHR38454:SF1">
    <property type="entry name" value="INTEGRAL MEMBRANE PROTEIN"/>
    <property type="match status" value="1"/>
</dbReference>
<comment type="caution">
    <text evidence="2">The sequence shown here is derived from an EMBL/GenBank/DDBJ whole genome shotgun (WGS) entry which is preliminary data.</text>
</comment>
<feature type="transmembrane region" description="Helical" evidence="1">
    <location>
        <begin position="12"/>
        <end position="31"/>
    </location>
</feature>
<feature type="transmembrane region" description="Helical" evidence="1">
    <location>
        <begin position="103"/>
        <end position="126"/>
    </location>
</feature>
<keyword evidence="3" id="KW-1185">Reference proteome</keyword>
<dbReference type="InterPro" id="IPR018580">
    <property type="entry name" value="Uncharacterised_YfhO"/>
</dbReference>
<dbReference type="RefSeq" id="WP_262654213.1">
    <property type="nucleotide sequence ID" value="NZ_JAOQKE010000004.1"/>
</dbReference>
<feature type="transmembrane region" description="Helical" evidence="1">
    <location>
        <begin position="461"/>
        <end position="478"/>
    </location>
</feature>
<evidence type="ECO:0000256" key="1">
    <source>
        <dbReference type="SAM" id="Phobius"/>
    </source>
</evidence>
<feature type="transmembrane region" description="Helical" evidence="1">
    <location>
        <begin position="344"/>
        <end position="366"/>
    </location>
</feature>